<evidence type="ECO:0000313" key="2">
    <source>
        <dbReference type="Proteomes" id="UP000324974"/>
    </source>
</evidence>
<dbReference type="KEGG" id="lrs:PX52LOC_02749"/>
<evidence type="ECO:0000313" key="1">
    <source>
        <dbReference type="EMBL" id="QEL15813.1"/>
    </source>
</evidence>
<name>A0A5C1AC98_9BACT</name>
<reference evidence="2" key="1">
    <citation type="submission" date="2019-08" db="EMBL/GenBank/DDBJ databases">
        <title>Limnoglobus roseus gen. nov., sp. nov., a novel freshwater planctomycete with a giant genome from the family Gemmataceae.</title>
        <authorList>
            <person name="Kulichevskaya I.S."/>
            <person name="Naumoff D.G."/>
            <person name="Miroshnikov K."/>
            <person name="Ivanova A."/>
            <person name="Philippov D.A."/>
            <person name="Hakobyan A."/>
            <person name="Rijpstra I.C."/>
            <person name="Sinninghe Damste J.S."/>
            <person name="Liesack W."/>
            <person name="Dedysh S.N."/>
        </authorList>
    </citation>
    <scope>NUCLEOTIDE SEQUENCE [LARGE SCALE GENOMIC DNA]</scope>
    <source>
        <strain evidence="2">PX52</strain>
    </source>
</reference>
<keyword evidence="2" id="KW-1185">Reference proteome</keyword>
<dbReference type="OrthoDB" id="261413at2"/>
<dbReference type="EMBL" id="CP042425">
    <property type="protein sequence ID" value="QEL15813.1"/>
    <property type="molecule type" value="Genomic_DNA"/>
</dbReference>
<gene>
    <name evidence="1" type="ORF">PX52LOC_02749</name>
</gene>
<accession>A0A5C1AC98</accession>
<organism evidence="1 2">
    <name type="scientific">Limnoglobus roseus</name>
    <dbReference type="NCBI Taxonomy" id="2598579"/>
    <lineage>
        <taxon>Bacteria</taxon>
        <taxon>Pseudomonadati</taxon>
        <taxon>Planctomycetota</taxon>
        <taxon>Planctomycetia</taxon>
        <taxon>Gemmatales</taxon>
        <taxon>Gemmataceae</taxon>
        <taxon>Limnoglobus</taxon>
    </lineage>
</organism>
<proteinExistence type="predicted"/>
<dbReference type="Proteomes" id="UP000324974">
    <property type="component" value="Chromosome"/>
</dbReference>
<sequence length="134" mass="15006">MRLNPVTHPGLYAAVVNHADDDLPRLVYADWLEENGEPLRAEYIRLQCRQASDPHGDDFADMEERLLELSLGCTGKFPALPEGLTYLNHTDRGFEEFIQIDKDQVPAAPPLLWRSRSERVPPAACSCSTTPSSN</sequence>
<dbReference type="InterPro" id="IPR014338">
    <property type="entry name" value="CHP02996_rpt-companion-dom"/>
</dbReference>
<dbReference type="NCBIfam" id="TIGR02996">
    <property type="entry name" value="rpt_mate_G_obs"/>
    <property type="match status" value="1"/>
</dbReference>
<protein>
    <submittedName>
        <fullName evidence="1">TIGR02996 domain-containing protein</fullName>
    </submittedName>
</protein>
<dbReference type="AlphaFoldDB" id="A0A5C1AC98"/>